<dbReference type="EMBL" id="JAMPLM010000061">
    <property type="protein sequence ID" value="MEP1062326.1"/>
    <property type="molecule type" value="Genomic_DNA"/>
</dbReference>
<keyword evidence="2" id="KW-1185">Reference proteome</keyword>
<protein>
    <submittedName>
        <fullName evidence="1">Alpha/beta hydrolase</fullName>
    </submittedName>
</protein>
<name>A0ABV0KTK2_9CYAN</name>
<dbReference type="RefSeq" id="WP_190446842.1">
    <property type="nucleotide sequence ID" value="NZ_JAMPLM010000061.1"/>
</dbReference>
<reference evidence="1 2" key="1">
    <citation type="submission" date="2022-04" db="EMBL/GenBank/DDBJ databases">
        <title>Positive selection, recombination, and allopatry shape intraspecific diversity of widespread and dominant cyanobacteria.</title>
        <authorList>
            <person name="Wei J."/>
            <person name="Shu W."/>
            <person name="Hu C."/>
        </authorList>
    </citation>
    <scope>NUCLEOTIDE SEQUENCE [LARGE SCALE GENOMIC DNA]</scope>
    <source>
        <strain evidence="1 2">AS-A4</strain>
    </source>
</reference>
<dbReference type="SUPFAM" id="SSF53474">
    <property type="entry name" value="alpha/beta-Hydrolases"/>
    <property type="match status" value="1"/>
</dbReference>
<evidence type="ECO:0000313" key="1">
    <source>
        <dbReference type="EMBL" id="MEP1062326.1"/>
    </source>
</evidence>
<accession>A0ABV0KTK2</accession>
<evidence type="ECO:0000313" key="2">
    <source>
        <dbReference type="Proteomes" id="UP001476950"/>
    </source>
</evidence>
<proteinExistence type="predicted"/>
<gene>
    <name evidence="1" type="ORF">NDI38_28540</name>
</gene>
<dbReference type="Proteomes" id="UP001476950">
    <property type="component" value="Unassembled WGS sequence"/>
</dbReference>
<dbReference type="Gene3D" id="3.40.50.1820">
    <property type="entry name" value="alpha/beta hydrolase"/>
    <property type="match status" value="1"/>
</dbReference>
<comment type="caution">
    <text evidence="1">The sequence shown here is derived from an EMBL/GenBank/DDBJ whole genome shotgun (WGS) entry which is preliminary data.</text>
</comment>
<sequence>MSGRKSMIPWRSQVWIHQSIPNSELKIFEETEGGGHFMFIENSEKFNRRVLQFLSQQNQSIQGG</sequence>
<dbReference type="GO" id="GO:0016787">
    <property type="term" value="F:hydrolase activity"/>
    <property type="evidence" value="ECO:0007669"/>
    <property type="project" value="UniProtKB-KW"/>
</dbReference>
<dbReference type="InterPro" id="IPR029058">
    <property type="entry name" value="AB_hydrolase_fold"/>
</dbReference>
<organism evidence="1 2">
    <name type="scientific">Stenomitos frigidus AS-A4</name>
    <dbReference type="NCBI Taxonomy" id="2933935"/>
    <lineage>
        <taxon>Bacteria</taxon>
        <taxon>Bacillati</taxon>
        <taxon>Cyanobacteriota</taxon>
        <taxon>Cyanophyceae</taxon>
        <taxon>Leptolyngbyales</taxon>
        <taxon>Leptolyngbyaceae</taxon>
        <taxon>Stenomitos</taxon>
    </lineage>
</organism>
<keyword evidence="1" id="KW-0378">Hydrolase</keyword>